<accession>A0A8J2UMW3</accession>
<comment type="caution">
    <text evidence="2">The sequence shown here is derived from an EMBL/GenBank/DDBJ whole genome shotgun (WGS) entry which is preliminary data.</text>
</comment>
<feature type="compositionally biased region" description="Polar residues" evidence="1">
    <location>
        <begin position="39"/>
        <end position="48"/>
    </location>
</feature>
<feature type="compositionally biased region" description="Basic and acidic residues" evidence="1">
    <location>
        <begin position="27"/>
        <end position="38"/>
    </location>
</feature>
<feature type="compositionally biased region" description="Basic and acidic residues" evidence="1">
    <location>
        <begin position="1"/>
        <end position="15"/>
    </location>
</feature>
<reference evidence="2" key="2">
    <citation type="submission" date="2020-09" db="EMBL/GenBank/DDBJ databases">
        <authorList>
            <person name="Sun Q."/>
            <person name="Sedlacek I."/>
        </authorList>
    </citation>
    <scope>NUCLEOTIDE SEQUENCE</scope>
    <source>
        <strain evidence="2">CCM 7086</strain>
    </source>
</reference>
<dbReference type="RefSeq" id="WP_188394829.1">
    <property type="nucleotide sequence ID" value="NZ_BMCG01000002.1"/>
</dbReference>
<keyword evidence="3" id="KW-1185">Reference proteome</keyword>
<organism evidence="2 3">
    <name type="scientific">Oxalicibacterium flavum</name>
    <dbReference type="NCBI Taxonomy" id="179467"/>
    <lineage>
        <taxon>Bacteria</taxon>
        <taxon>Pseudomonadati</taxon>
        <taxon>Pseudomonadota</taxon>
        <taxon>Betaproteobacteria</taxon>
        <taxon>Burkholderiales</taxon>
        <taxon>Oxalobacteraceae</taxon>
        <taxon>Oxalicibacterium</taxon>
    </lineage>
</organism>
<protein>
    <submittedName>
        <fullName evidence="2">Uncharacterized protein</fullName>
    </submittedName>
</protein>
<sequence length="57" mass="6693">MQNKETKTNKQREKQSPQAGLGKKGRHETDTIEKEKAADTQSEFNVNQRRQESYKEQ</sequence>
<evidence type="ECO:0000313" key="2">
    <source>
        <dbReference type="EMBL" id="GGC00375.1"/>
    </source>
</evidence>
<feature type="region of interest" description="Disordered" evidence="1">
    <location>
        <begin position="1"/>
        <end position="57"/>
    </location>
</feature>
<dbReference type="AlphaFoldDB" id="A0A8J2UMW3"/>
<dbReference type="Proteomes" id="UP000620266">
    <property type="component" value="Unassembled WGS sequence"/>
</dbReference>
<proteinExistence type="predicted"/>
<evidence type="ECO:0000256" key="1">
    <source>
        <dbReference type="SAM" id="MobiDB-lite"/>
    </source>
</evidence>
<name>A0A8J2UMW3_9BURK</name>
<reference evidence="2" key="1">
    <citation type="journal article" date="2014" name="Int. J. Syst. Evol. Microbiol.">
        <title>Complete genome sequence of Corynebacterium casei LMG S-19264T (=DSM 44701T), isolated from a smear-ripened cheese.</title>
        <authorList>
            <consortium name="US DOE Joint Genome Institute (JGI-PGF)"/>
            <person name="Walter F."/>
            <person name="Albersmeier A."/>
            <person name="Kalinowski J."/>
            <person name="Ruckert C."/>
        </authorList>
    </citation>
    <scope>NUCLEOTIDE SEQUENCE</scope>
    <source>
        <strain evidence="2">CCM 7086</strain>
    </source>
</reference>
<evidence type="ECO:0000313" key="3">
    <source>
        <dbReference type="Proteomes" id="UP000620266"/>
    </source>
</evidence>
<gene>
    <name evidence="2" type="ORF">GCM10007205_07040</name>
</gene>
<dbReference type="EMBL" id="BMCG01000002">
    <property type="protein sequence ID" value="GGC00375.1"/>
    <property type="molecule type" value="Genomic_DNA"/>
</dbReference>